<comment type="caution">
    <text evidence="2">The sequence shown here is derived from an EMBL/GenBank/DDBJ whole genome shotgun (WGS) entry which is preliminary data.</text>
</comment>
<reference evidence="2 3" key="1">
    <citation type="journal article" date="2014" name="Int. J. Syst. Evol. Microbiol.">
        <title>Description of Galbitalea soli gen. nov., sp. nov., and Frondihabitans sucicola sp. nov.</title>
        <authorList>
            <person name="Kim S.J."/>
            <person name="Lim J.M."/>
            <person name="Ahn J.H."/>
            <person name="Weon H.Y."/>
            <person name="Hamada M."/>
            <person name="Suzuki K."/>
            <person name="Ahn T.Y."/>
            <person name="Kwon S.W."/>
        </authorList>
    </citation>
    <scope>NUCLEOTIDE SEQUENCE [LARGE SCALE GENOMIC DNA]</scope>
    <source>
        <strain evidence="2 3">NBRC 108727</strain>
    </source>
</reference>
<dbReference type="Proteomes" id="UP000479756">
    <property type="component" value="Unassembled WGS sequence"/>
</dbReference>
<evidence type="ECO:0000259" key="1">
    <source>
        <dbReference type="Pfam" id="PF00485"/>
    </source>
</evidence>
<dbReference type="PRINTS" id="PR00988">
    <property type="entry name" value="URIDINKINASE"/>
</dbReference>
<dbReference type="EMBL" id="JAAGWZ010000003">
    <property type="protein sequence ID" value="NEM91910.1"/>
    <property type="molecule type" value="Genomic_DNA"/>
</dbReference>
<dbReference type="InterPro" id="IPR006083">
    <property type="entry name" value="PRK/URK"/>
</dbReference>
<keyword evidence="2" id="KW-0418">Kinase</keyword>
<dbReference type="GO" id="GO:0005524">
    <property type="term" value="F:ATP binding"/>
    <property type="evidence" value="ECO:0007669"/>
    <property type="project" value="InterPro"/>
</dbReference>
<sequence>MTAPPPVSELRSVDEVVAAVGAVTDSATRVVIGIAGAPGAGKSTIADAVVHALGARAALLPMDGFHLPQSVLRDLGRRDRMGAPDTFDVDGFLRVLTAIRAGEPVAAPGFDRTIEEPVPHAIVIPPSVPIVVVEGNYLLHDGDGWAPTAAALDLALYVEVPHDIRIARLAARHERFGKSPADARAWALGPDESNARLIASTAGRADYVVRLD</sequence>
<dbReference type="SUPFAM" id="SSF52540">
    <property type="entry name" value="P-loop containing nucleoside triphosphate hydrolases"/>
    <property type="match status" value="1"/>
</dbReference>
<dbReference type="Pfam" id="PF00485">
    <property type="entry name" value="PRK"/>
    <property type="match status" value="1"/>
</dbReference>
<gene>
    <name evidence="2" type="ORF">G3T37_11140</name>
</gene>
<dbReference type="GO" id="GO:0016301">
    <property type="term" value="F:kinase activity"/>
    <property type="evidence" value="ECO:0007669"/>
    <property type="project" value="UniProtKB-KW"/>
</dbReference>
<dbReference type="InterPro" id="IPR027417">
    <property type="entry name" value="P-loop_NTPase"/>
</dbReference>
<protein>
    <submittedName>
        <fullName evidence="2">Nucleoside/nucleotide kinase family protein</fullName>
    </submittedName>
</protein>
<dbReference type="NCBIfam" id="NF006743">
    <property type="entry name" value="PRK09270.1-2"/>
    <property type="match status" value="1"/>
</dbReference>
<keyword evidence="3" id="KW-1185">Reference proteome</keyword>
<feature type="domain" description="Phosphoribulokinase/uridine kinase" evidence="1">
    <location>
        <begin position="31"/>
        <end position="172"/>
    </location>
</feature>
<dbReference type="Gene3D" id="3.40.50.300">
    <property type="entry name" value="P-loop containing nucleotide triphosphate hydrolases"/>
    <property type="match status" value="1"/>
</dbReference>
<proteinExistence type="predicted"/>
<accession>A0A7C9PNW9</accession>
<keyword evidence="2" id="KW-0808">Transferase</keyword>
<organism evidence="2 3">
    <name type="scientific">Galbitalea soli</name>
    <dbReference type="NCBI Taxonomy" id="1268042"/>
    <lineage>
        <taxon>Bacteria</taxon>
        <taxon>Bacillati</taxon>
        <taxon>Actinomycetota</taxon>
        <taxon>Actinomycetes</taxon>
        <taxon>Micrococcales</taxon>
        <taxon>Microbacteriaceae</taxon>
        <taxon>Galbitalea</taxon>
    </lineage>
</organism>
<evidence type="ECO:0000313" key="2">
    <source>
        <dbReference type="EMBL" id="NEM91910.1"/>
    </source>
</evidence>
<dbReference type="AlphaFoldDB" id="A0A7C9PNW9"/>
<evidence type="ECO:0000313" key="3">
    <source>
        <dbReference type="Proteomes" id="UP000479756"/>
    </source>
</evidence>
<dbReference type="PANTHER" id="PTHR10285">
    <property type="entry name" value="URIDINE KINASE"/>
    <property type="match status" value="1"/>
</dbReference>
<name>A0A7C9PNW9_9MICO</name>